<evidence type="ECO:0000259" key="2">
    <source>
        <dbReference type="Pfam" id="PF13828"/>
    </source>
</evidence>
<sequence>MSQSTGYNDQTSTVTRTRGTNGLAIAGLVCGLVGLLFLPVILGPLAVIFGAVALNKAKQGAGLRGMAISAIVLGIVDIAIFVALLALAADSGAFSTNF</sequence>
<comment type="caution">
    <text evidence="4">The sequence shown here is derived from an EMBL/GenBank/DDBJ whole genome shotgun (WGS) entry which is preliminary data.</text>
</comment>
<keyword evidence="1" id="KW-1133">Transmembrane helix</keyword>
<dbReference type="PANTHER" id="PTHR40040">
    <property type="entry name" value="SMALL HYDROPHOBIC PROTEIN-RELATED"/>
    <property type="match status" value="1"/>
</dbReference>
<feature type="transmembrane region" description="Helical" evidence="1">
    <location>
        <begin position="66"/>
        <end position="89"/>
    </location>
</feature>
<dbReference type="Pfam" id="PF13828">
    <property type="entry name" value="DUF4190"/>
    <property type="match status" value="1"/>
</dbReference>
<dbReference type="OrthoDB" id="4321042at2"/>
<proteinExistence type="predicted"/>
<evidence type="ECO:0000313" key="3">
    <source>
        <dbReference type="EMBL" id="MBB3676201.1"/>
    </source>
</evidence>
<dbReference type="Proteomes" id="UP000580718">
    <property type="component" value="Unassembled WGS sequence"/>
</dbReference>
<feature type="transmembrane region" description="Helical" evidence="1">
    <location>
        <begin position="23"/>
        <end position="54"/>
    </location>
</feature>
<dbReference type="InterPro" id="IPR025241">
    <property type="entry name" value="DUF4190"/>
</dbReference>
<feature type="domain" description="DUF4190" evidence="2">
    <location>
        <begin position="23"/>
        <end position="83"/>
    </location>
</feature>
<evidence type="ECO:0000313" key="5">
    <source>
        <dbReference type="Proteomes" id="UP000247602"/>
    </source>
</evidence>
<accession>A0A323VCX4</accession>
<keyword evidence="1" id="KW-0812">Transmembrane</keyword>
<reference evidence="3 6" key="2">
    <citation type="submission" date="2020-08" db="EMBL/GenBank/DDBJ databases">
        <title>Sequencing the genomes of 1000 actinobacteria strains.</title>
        <authorList>
            <person name="Klenk H.-P."/>
        </authorList>
    </citation>
    <scope>NUCLEOTIDE SEQUENCE [LARGE SCALE GENOMIC DNA]</scope>
    <source>
        <strain evidence="3 6">DSM 16678</strain>
    </source>
</reference>
<reference evidence="4 5" key="1">
    <citation type="submission" date="2018-06" db="EMBL/GenBank/DDBJ databases">
        <title>Draft genome sequence of Modestobacter versicolor CP153-2.</title>
        <authorList>
            <person name="Gundlapally S.R."/>
        </authorList>
    </citation>
    <scope>NUCLEOTIDE SEQUENCE [LARGE SCALE GENOMIC DNA]</scope>
    <source>
        <strain evidence="4 5">CP153-2</strain>
    </source>
</reference>
<evidence type="ECO:0000313" key="4">
    <source>
        <dbReference type="EMBL" id="PZA21923.1"/>
    </source>
</evidence>
<gene>
    <name evidence="4" type="ORF">DMO24_07730</name>
    <name evidence="3" type="ORF">FHX36_001936</name>
</gene>
<keyword evidence="1" id="KW-0472">Membrane</keyword>
<dbReference type="EMBL" id="QKNV01000058">
    <property type="protein sequence ID" value="PZA21923.1"/>
    <property type="molecule type" value="Genomic_DNA"/>
</dbReference>
<keyword evidence="5" id="KW-1185">Reference proteome</keyword>
<name>A0A323VCX4_9ACTN</name>
<dbReference type="Proteomes" id="UP000247602">
    <property type="component" value="Unassembled WGS sequence"/>
</dbReference>
<dbReference type="InterPro" id="IPR055338">
    <property type="entry name" value="YqfX-like"/>
</dbReference>
<evidence type="ECO:0000256" key="1">
    <source>
        <dbReference type="SAM" id="Phobius"/>
    </source>
</evidence>
<organism evidence="4 5">
    <name type="scientific">Modestobacter versicolor</name>
    <dbReference type="NCBI Taxonomy" id="429133"/>
    <lineage>
        <taxon>Bacteria</taxon>
        <taxon>Bacillati</taxon>
        <taxon>Actinomycetota</taxon>
        <taxon>Actinomycetes</taxon>
        <taxon>Geodermatophilales</taxon>
        <taxon>Geodermatophilaceae</taxon>
        <taxon>Modestobacter</taxon>
    </lineage>
</organism>
<dbReference type="RefSeq" id="WP_110551739.1">
    <property type="nucleotide sequence ID" value="NZ_JACIBU010000001.1"/>
</dbReference>
<dbReference type="AlphaFoldDB" id="A0A323VCX4"/>
<dbReference type="EMBL" id="JACIBU010000001">
    <property type="protein sequence ID" value="MBB3676201.1"/>
    <property type="molecule type" value="Genomic_DNA"/>
</dbReference>
<dbReference type="PANTHER" id="PTHR40040:SF1">
    <property type="entry name" value="MEMBRANE PROTEIN"/>
    <property type="match status" value="1"/>
</dbReference>
<evidence type="ECO:0000313" key="6">
    <source>
        <dbReference type="Proteomes" id="UP000580718"/>
    </source>
</evidence>
<protein>
    <recommendedName>
        <fullName evidence="2">DUF4190 domain-containing protein</fullName>
    </recommendedName>
</protein>